<sequence length="60" mass="7224">MFTHEELMVIKEAVKIADAEYIRLIELNKKDKNRLVATNRKQKKLWLLENKLNKLIEETK</sequence>
<protein>
    <submittedName>
        <fullName evidence="1">Uncharacterized protein</fullName>
    </submittedName>
</protein>
<name>A0A1V4SL98_9CLOT</name>
<accession>A0A1V4SL98</accession>
<gene>
    <name evidence="1" type="ORF">CLTHE_31540</name>
</gene>
<dbReference type="OrthoDB" id="1918828at2"/>
<evidence type="ECO:0000313" key="1">
    <source>
        <dbReference type="EMBL" id="OPX44630.1"/>
    </source>
</evidence>
<dbReference type="Proteomes" id="UP000191448">
    <property type="component" value="Unassembled WGS sequence"/>
</dbReference>
<proteinExistence type="predicted"/>
<evidence type="ECO:0000313" key="2">
    <source>
        <dbReference type="Proteomes" id="UP000191448"/>
    </source>
</evidence>
<dbReference type="EMBL" id="LTAY01000111">
    <property type="protein sequence ID" value="OPX44630.1"/>
    <property type="molecule type" value="Genomic_DNA"/>
</dbReference>
<comment type="caution">
    <text evidence="1">The sequence shown here is derived from an EMBL/GenBank/DDBJ whole genome shotgun (WGS) entry which is preliminary data.</text>
</comment>
<organism evidence="1 2">
    <name type="scientific">Clostridium thermobutyricum DSM 4928</name>
    <dbReference type="NCBI Taxonomy" id="1121339"/>
    <lineage>
        <taxon>Bacteria</taxon>
        <taxon>Bacillati</taxon>
        <taxon>Bacillota</taxon>
        <taxon>Clostridia</taxon>
        <taxon>Eubacteriales</taxon>
        <taxon>Clostridiaceae</taxon>
        <taxon>Clostridium</taxon>
    </lineage>
</organism>
<dbReference type="RefSeq" id="WP_002599240.1">
    <property type="nucleotide sequence ID" value="NZ_LTAY01000111.1"/>
</dbReference>
<dbReference type="AlphaFoldDB" id="A0A1V4SL98"/>
<reference evidence="1 2" key="1">
    <citation type="submission" date="2016-02" db="EMBL/GenBank/DDBJ databases">
        <title>Genome sequence of Clostridium thermobutyricum DSM 4928.</title>
        <authorList>
            <person name="Poehlein A."/>
            <person name="Daniel R."/>
        </authorList>
    </citation>
    <scope>NUCLEOTIDE SEQUENCE [LARGE SCALE GENOMIC DNA]</scope>
    <source>
        <strain evidence="1 2">DSM 4928</strain>
    </source>
</reference>